<proteinExistence type="predicted"/>
<dbReference type="EMBL" id="FMHG01000029">
    <property type="protein sequence ID" value="SCJ92580.1"/>
    <property type="molecule type" value="Genomic_DNA"/>
</dbReference>
<keyword evidence="1" id="KW-0472">Membrane</keyword>
<dbReference type="AlphaFoldDB" id="A0A1C6KE64"/>
<protein>
    <submittedName>
        <fullName evidence="2">Uncharacterized protein</fullName>
    </submittedName>
</protein>
<evidence type="ECO:0000256" key="1">
    <source>
        <dbReference type="SAM" id="Phobius"/>
    </source>
</evidence>
<sequence length="54" mass="6483">MRMFELVPVPVITDFLLVLFTKSLSFYAITFRKHTDAHRSRFNLLLLKKKRTQN</sequence>
<gene>
    <name evidence="2" type="ORF">SAMEA3545359_02917</name>
</gene>
<organism evidence="2">
    <name type="scientific">uncultured Anaerotruncus sp</name>
    <dbReference type="NCBI Taxonomy" id="905011"/>
    <lineage>
        <taxon>Bacteria</taxon>
        <taxon>Bacillati</taxon>
        <taxon>Bacillota</taxon>
        <taxon>Clostridia</taxon>
        <taxon>Eubacteriales</taxon>
        <taxon>Oscillospiraceae</taxon>
        <taxon>Anaerotruncus</taxon>
        <taxon>environmental samples</taxon>
    </lineage>
</organism>
<accession>A0A1C6KE64</accession>
<keyword evidence="1" id="KW-1133">Transmembrane helix</keyword>
<keyword evidence="1" id="KW-0812">Transmembrane</keyword>
<evidence type="ECO:0000313" key="2">
    <source>
        <dbReference type="EMBL" id="SCJ92580.1"/>
    </source>
</evidence>
<feature type="transmembrane region" description="Helical" evidence="1">
    <location>
        <begin position="12"/>
        <end position="31"/>
    </location>
</feature>
<reference evidence="2" key="1">
    <citation type="submission" date="2015-09" db="EMBL/GenBank/DDBJ databases">
        <authorList>
            <consortium name="Pathogen Informatics"/>
        </authorList>
    </citation>
    <scope>NUCLEOTIDE SEQUENCE</scope>
    <source>
        <strain evidence="2">2789STDY5834896</strain>
    </source>
</reference>
<name>A0A1C6KE64_9FIRM</name>